<organism evidence="1 2">
    <name type="scientific">Candidatus Raymondbacteria bacterium RIFOXYD12_FULL_49_13</name>
    <dbReference type="NCBI Taxonomy" id="1817890"/>
    <lineage>
        <taxon>Bacteria</taxon>
        <taxon>Raymondiibacteriota</taxon>
    </lineage>
</organism>
<dbReference type="AlphaFoldDB" id="A0A1F7F7S4"/>
<gene>
    <name evidence="1" type="ORF">A2519_09665</name>
</gene>
<reference evidence="1 2" key="1">
    <citation type="journal article" date="2016" name="Nat. Commun.">
        <title>Thousands of microbial genomes shed light on interconnected biogeochemical processes in an aquifer system.</title>
        <authorList>
            <person name="Anantharaman K."/>
            <person name="Brown C.T."/>
            <person name="Hug L.A."/>
            <person name="Sharon I."/>
            <person name="Castelle C.J."/>
            <person name="Probst A.J."/>
            <person name="Thomas B.C."/>
            <person name="Singh A."/>
            <person name="Wilkins M.J."/>
            <person name="Karaoz U."/>
            <person name="Brodie E.L."/>
            <person name="Williams K.H."/>
            <person name="Hubbard S.S."/>
            <person name="Banfield J.F."/>
        </authorList>
    </citation>
    <scope>NUCLEOTIDE SEQUENCE [LARGE SCALE GENOMIC DNA]</scope>
</reference>
<evidence type="ECO:0000313" key="1">
    <source>
        <dbReference type="EMBL" id="OGK02720.1"/>
    </source>
</evidence>
<sequence>MARVTKDQLIQLQKTLKTDAAIGKKFGITRQAIHQLRVKYGIDYNRKKNKERDEQVSAMFKSGKTGFAISKKIDLSVSQIYRIIRKMSKKRK</sequence>
<proteinExistence type="predicted"/>
<dbReference type="EMBL" id="MFYX01000103">
    <property type="protein sequence ID" value="OGK02720.1"/>
    <property type="molecule type" value="Genomic_DNA"/>
</dbReference>
<evidence type="ECO:0008006" key="3">
    <source>
        <dbReference type="Google" id="ProtNLM"/>
    </source>
</evidence>
<dbReference type="Proteomes" id="UP000179243">
    <property type="component" value="Unassembled WGS sequence"/>
</dbReference>
<accession>A0A1F7F7S4</accession>
<evidence type="ECO:0000313" key="2">
    <source>
        <dbReference type="Proteomes" id="UP000179243"/>
    </source>
</evidence>
<protein>
    <recommendedName>
        <fullName evidence="3">Resolvase HTH domain-containing protein</fullName>
    </recommendedName>
</protein>
<name>A0A1F7F7S4_UNCRA</name>
<dbReference type="Gene3D" id="1.10.10.60">
    <property type="entry name" value="Homeodomain-like"/>
    <property type="match status" value="1"/>
</dbReference>
<comment type="caution">
    <text evidence="1">The sequence shown here is derived from an EMBL/GenBank/DDBJ whole genome shotgun (WGS) entry which is preliminary data.</text>
</comment>